<feature type="transmembrane region" description="Helical" evidence="8">
    <location>
        <begin position="264"/>
        <end position="283"/>
    </location>
</feature>
<evidence type="ECO:0000256" key="2">
    <source>
        <dbReference type="ARBA" id="ARBA00005179"/>
    </source>
</evidence>
<dbReference type="Proteomes" id="UP000269539">
    <property type="component" value="Unassembled WGS sequence"/>
</dbReference>
<protein>
    <recommendedName>
        <fullName evidence="10">Wax synthase domain-containing protein</fullName>
    </recommendedName>
</protein>
<feature type="signal peptide" evidence="9">
    <location>
        <begin position="1"/>
        <end position="28"/>
    </location>
</feature>
<proteinExistence type="inferred from homology"/>
<evidence type="ECO:0000256" key="6">
    <source>
        <dbReference type="ARBA" id="ARBA00022989"/>
    </source>
</evidence>
<dbReference type="GO" id="GO:0008374">
    <property type="term" value="F:O-acyltransferase activity"/>
    <property type="evidence" value="ECO:0007669"/>
    <property type="project" value="InterPro"/>
</dbReference>
<dbReference type="VEuPathDB" id="FungiDB:BTJ68_06145"/>
<comment type="caution">
    <text evidence="11">The sequence shown here is derived from an EMBL/GenBank/DDBJ whole genome shotgun (WGS) entry which is preliminary data.</text>
</comment>
<comment type="similarity">
    <text evidence="3">Belongs to the wax synthase family.</text>
</comment>
<dbReference type="Pfam" id="PF13813">
    <property type="entry name" value="MBOAT_2"/>
    <property type="match status" value="1"/>
</dbReference>
<gene>
    <name evidence="11" type="ORF">D0864_06490</name>
</gene>
<dbReference type="InterPro" id="IPR032805">
    <property type="entry name" value="Wax_synthase_dom"/>
</dbReference>
<dbReference type="InterPro" id="IPR044851">
    <property type="entry name" value="Wax_synthase"/>
</dbReference>
<dbReference type="PANTHER" id="PTHR31595">
    <property type="entry name" value="LONG-CHAIN-ALCOHOL O-FATTY-ACYLTRANSFERASE 3-RELATED"/>
    <property type="match status" value="1"/>
</dbReference>
<name>A0A3M7FK59_HORWE</name>
<organism evidence="11 12">
    <name type="scientific">Hortaea werneckii</name>
    <name type="common">Black yeast</name>
    <name type="synonym">Cladosporium werneckii</name>
    <dbReference type="NCBI Taxonomy" id="91943"/>
    <lineage>
        <taxon>Eukaryota</taxon>
        <taxon>Fungi</taxon>
        <taxon>Dikarya</taxon>
        <taxon>Ascomycota</taxon>
        <taxon>Pezizomycotina</taxon>
        <taxon>Dothideomycetes</taxon>
        <taxon>Dothideomycetidae</taxon>
        <taxon>Mycosphaerellales</taxon>
        <taxon>Teratosphaeriaceae</taxon>
        <taxon>Hortaea</taxon>
    </lineage>
</organism>
<evidence type="ECO:0000313" key="12">
    <source>
        <dbReference type="Proteomes" id="UP000269539"/>
    </source>
</evidence>
<comment type="subcellular location">
    <subcellularLocation>
        <location evidence="1">Membrane</location>
        <topology evidence="1">Multi-pass membrane protein</topology>
    </subcellularLocation>
</comment>
<sequence length="327" mass="36280">MLPQKWPTASHQGAVLLAVALHLKLLHDIALWRSLHPPYNNTGKEIFPRSPTVLKYEVPVTAVTSAIVLIILPYVLEPSNPLASAGLRVVCFFYACKSLDLGLARWHRPPTMLITSRGGNEKSPAPMMTSRDIYQYSLALATEMRYLKFDIAARQRGRPAQTERRADIAWTVVPLIVLPTITYVVPITPLKCACLLTIIQLGLDGLHRLVHRRCDSPLFWRPWAARTMSSFWTIHWHSGAESFLRSLAYEPAKRLSTPLIGKQGGRAVGVLAAFALSGLWHGWASAPATTAPHLLAFQVWALFLAFGVACVAEQAIWGARQDSVRNP</sequence>
<keyword evidence="5 8" id="KW-0812">Transmembrane</keyword>
<dbReference type="EMBL" id="QWIO01000652">
    <property type="protein sequence ID" value="RMY89172.1"/>
    <property type="molecule type" value="Genomic_DNA"/>
</dbReference>
<dbReference type="GO" id="GO:0006629">
    <property type="term" value="P:lipid metabolic process"/>
    <property type="evidence" value="ECO:0007669"/>
    <property type="project" value="InterPro"/>
</dbReference>
<evidence type="ECO:0000256" key="5">
    <source>
        <dbReference type="ARBA" id="ARBA00022692"/>
    </source>
</evidence>
<evidence type="ECO:0000256" key="9">
    <source>
        <dbReference type="SAM" id="SignalP"/>
    </source>
</evidence>
<dbReference type="GO" id="GO:0016020">
    <property type="term" value="C:membrane"/>
    <property type="evidence" value="ECO:0007669"/>
    <property type="project" value="UniProtKB-SubCell"/>
</dbReference>
<dbReference type="AlphaFoldDB" id="A0A3M7FK59"/>
<comment type="pathway">
    <text evidence="2">Secondary metabolite biosynthesis.</text>
</comment>
<dbReference type="PANTHER" id="PTHR31595:SF57">
    <property type="entry name" value="OS04G0481900 PROTEIN"/>
    <property type="match status" value="1"/>
</dbReference>
<evidence type="ECO:0000313" key="11">
    <source>
        <dbReference type="EMBL" id="RMY89172.1"/>
    </source>
</evidence>
<evidence type="ECO:0000256" key="1">
    <source>
        <dbReference type="ARBA" id="ARBA00004141"/>
    </source>
</evidence>
<feature type="domain" description="Wax synthase" evidence="10">
    <location>
        <begin position="217"/>
        <end position="290"/>
    </location>
</feature>
<keyword evidence="6 8" id="KW-1133">Transmembrane helix</keyword>
<evidence type="ECO:0000259" key="10">
    <source>
        <dbReference type="Pfam" id="PF13813"/>
    </source>
</evidence>
<keyword evidence="7 8" id="KW-0472">Membrane</keyword>
<accession>A0A3M7FK59</accession>
<evidence type="ECO:0000256" key="3">
    <source>
        <dbReference type="ARBA" id="ARBA00007282"/>
    </source>
</evidence>
<reference evidence="11 12" key="1">
    <citation type="journal article" date="2018" name="BMC Genomics">
        <title>Genomic evidence for intraspecific hybridization in a clonal and extremely halotolerant yeast.</title>
        <authorList>
            <person name="Gostincar C."/>
            <person name="Stajich J.E."/>
            <person name="Zupancic J."/>
            <person name="Zalar P."/>
            <person name="Gunde-Cimerman N."/>
        </authorList>
    </citation>
    <scope>NUCLEOTIDE SEQUENCE [LARGE SCALE GENOMIC DNA]</scope>
    <source>
        <strain evidence="11 12">EXF-10513</strain>
    </source>
</reference>
<feature type="transmembrane region" description="Helical" evidence="8">
    <location>
        <begin position="295"/>
        <end position="317"/>
    </location>
</feature>
<evidence type="ECO:0000256" key="4">
    <source>
        <dbReference type="ARBA" id="ARBA00022679"/>
    </source>
</evidence>
<keyword evidence="4" id="KW-0808">Transferase</keyword>
<evidence type="ECO:0000256" key="8">
    <source>
        <dbReference type="SAM" id="Phobius"/>
    </source>
</evidence>
<feature type="chain" id="PRO_5017934287" description="Wax synthase domain-containing protein" evidence="9">
    <location>
        <begin position="29"/>
        <end position="327"/>
    </location>
</feature>
<keyword evidence="9" id="KW-0732">Signal</keyword>
<evidence type="ECO:0000256" key="7">
    <source>
        <dbReference type="ARBA" id="ARBA00023136"/>
    </source>
</evidence>